<organism evidence="1 2">
    <name type="scientific">Sphingomonas albertensis</name>
    <dbReference type="NCBI Taxonomy" id="2762591"/>
    <lineage>
        <taxon>Bacteria</taxon>
        <taxon>Pseudomonadati</taxon>
        <taxon>Pseudomonadota</taxon>
        <taxon>Alphaproteobacteria</taxon>
        <taxon>Sphingomonadales</taxon>
        <taxon>Sphingomonadaceae</taxon>
        <taxon>Sphingomonas</taxon>
    </lineage>
</organism>
<dbReference type="RefSeq" id="WP_187504657.1">
    <property type="nucleotide sequence ID" value="NZ_CP162536.1"/>
</dbReference>
<dbReference type="Proteomes" id="UP000597613">
    <property type="component" value="Unassembled WGS sequence"/>
</dbReference>
<protein>
    <recommendedName>
        <fullName evidence="3">Apea-like HEPN domain-containing protein</fullName>
    </recommendedName>
</protein>
<accession>A0ABR7ARD7</accession>
<evidence type="ECO:0008006" key="3">
    <source>
        <dbReference type="Google" id="ProtNLM"/>
    </source>
</evidence>
<comment type="caution">
    <text evidence="1">The sequence shown here is derived from an EMBL/GenBank/DDBJ whole genome shotgun (WGS) entry which is preliminary data.</text>
</comment>
<dbReference type="EMBL" id="JACONT010000038">
    <property type="protein sequence ID" value="MBC3943032.1"/>
    <property type="molecule type" value="Genomic_DNA"/>
</dbReference>
<sequence>MRRLQATLAQEEHDMLRDADYADIGRFIITIASAESVTAKLWWHQSFLAGVTLTTEKVQRTPMVDKLARLRDLVARDGSRLDQQLTGLRNGFSRVVEPRHTLVHGFTSEAGLHPSAINIRNDHQVWMRDLPQLLLWADYLCRLAIQAYSDATRGIYEAEQDLPPLEPIIASPEILATSPSPSIL</sequence>
<proteinExistence type="predicted"/>
<reference evidence="1 2" key="1">
    <citation type="submission" date="2020-08" db="EMBL/GenBank/DDBJ databases">
        <title>Putative novel bacterial strains isolated from necrotic wheat leaf tissues caused by Xanthomonas translucens.</title>
        <authorList>
            <person name="Tambong J.T."/>
        </authorList>
    </citation>
    <scope>NUCLEOTIDE SEQUENCE [LARGE SCALE GENOMIC DNA]</scope>
    <source>
        <strain evidence="2">DOAB 1063</strain>
    </source>
</reference>
<evidence type="ECO:0000313" key="2">
    <source>
        <dbReference type="Proteomes" id="UP000597613"/>
    </source>
</evidence>
<gene>
    <name evidence="1" type="ORF">H8S47_15255</name>
</gene>
<keyword evidence="2" id="KW-1185">Reference proteome</keyword>
<name>A0ABR7ARD7_9SPHN</name>
<evidence type="ECO:0000313" key="1">
    <source>
        <dbReference type="EMBL" id="MBC3943032.1"/>
    </source>
</evidence>